<accession>A0A0K8J3C3</accession>
<dbReference type="SUPFAM" id="SSF55816">
    <property type="entry name" value="5'-nucleotidase (syn. UDP-sugar hydrolase), C-terminal domain"/>
    <property type="match status" value="1"/>
</dbReference>
<dbReference type="PANTHER" id="PTHR11575:SF6">
    <property type="entry name" value="2',3'-CYCLIC-NUCLEOTIDE 2'-PHOSPHODIESTERASE_3'-NUCLEOTIDASE"/>
    <property type="match status" value="1"/>
</dbReference>
<evidence type="ECO:0000259" key="3">
    <source>
        <dbReference type="Pfam" id="PF02872"/>
    </source>
</evidence>
<name>A0A0K8J3C3_9FIRM</name>
<dbReference type="InterPro" id="IPR029052">
    <property type="entry name" value="Metallo-depent_PP-like"/>
</dbReference>
<gene>
    <name evidence="4" type="ORF">SD1D_0580</name>
</gene>
<dbReference type="Pfam" id="PF00149">
    <property type="entry name" value="Metallophos"/>
    <property type="match status" value="1"/>
</dbReference>
<dbReference type="SUPFAM" id="SSF56300">
    <property type="entry name" value="Metallo-dependent phosphatases"/>
    <property type="match status" value="1"/>
</dbReference>
<reference evidence="5" key="1">
    <citation type="submission" date="2015-09" db="EMBL/GenBank/DDBJ databases">
        <authorList>
            <person name="Wibberg D."/>
        </authorList>
    </citation>
    <scope>NUCLEOTIDE SEQUENCE [LARGE SCALE GENOMIC DNA]</scope>
    <source>
        <strain evidence="5">SD1D</strain>
    </source>
</reference>
<dbReference type="InterPro" id="IPR006146">
    <property type="entry name" value="5'-Nucleotdase_CS"/>
</dbReference>
<dbReference type="GO" id="GO:0000166">
    <property type="term" value="F:nucleotide binding"/>
    <property type="evidence" value="ECO:0007669"/>
    <property type="project" value="InterPro"/>
</dbReference>
<dbReference type="GO" id="GO:0030288">
    <property type="term" value="C:outer membrane-bounded periplasmic space"/>
    <property type="evidence" value="ECO:0007669"/>
    <property type="project" value="TreeGrafter"/>
</dbReference>
<dbReference type="InterPro" id="IPR036907">
    <property type="entry name" value="5'-Nucleotdase_C_sf"/>
</dbReference>
<dbReference type="Gene3D" id="2.60.40.10">
    <property type="entry name" value="Immunoglobulins"/>
    <property type="match status" value="1"/>
</dbReference>
<dbReference type="Gene3D" id="3.60.21.10">
    <property type="match status" value="1"/>
</dbReference>
<evidence type="ECO:0000256" key="1">
    <source>
        <dbReference type="ARBA" id="ARBA00022729"/>
    </source>
</evidence>
<dbReference type="PRINTS" id="PR01607">
    <property type="entry name" value="APYRASEFAMLY"/>
</dbReference>
<dbReference type="GO" id="GO:0016788">
    <property type="term" value="F:hydrolase activity, acting on ester bonds"/>
    <property type="evidence" value="ECO:0007669"/>
    <property type="project" value="InterPro"/>
</dbReference>
<dbReference type="EMBL" id="LN879430">
    <property type="protein sequence ID" value="CUH92131.1"/>
    <property type="molecule type" value="Genomic_DNA"/>
</dbReference>
<dbReference type="InterPro" id="IPR004843">
    <property type="entry name" value="Calcineurin-like_PHP"/>
</dbReference>
<dbReference type="KEGG" id="hsd:SD1D_0580"/>
<evidence type="ECO:0000313" key="4">
    <source>
        <dbReference type="EMBL" id="CUH92131.1"/>
    </source>
</evidence>
<proteinExistence type="predicted"/>
<feature type="domain" description="Calcineurin-like phosphoesterase" evidence="2">
    <location>
        <begin position="46"/>
        <end position="282"/>
    </location>
</feature>
<dbReference type="InterPro" id="IPR008334">
    <property type="entry name" value="5'-Nucleotdase_C"/>
</dbReference>
<evidence type="ECO:0000259" key="2">
    <source>
        <dbReference type="Pfam" id="PF00149"/>
    </source>
</evidence>
<sequence length="1341" mass="150169">MAKRKTGFHIIRIITTIISLSVFIGFASNQLGSVSASKNEKDTVDIRIIGTTDLHGQLNSFDYEQGVDYNNGGLARVFDLIKKTKAELPEENVVTLDAGDVLYDYTTEYIFSTNQEAIQPIYKAMKLIGYDAITLGNHEFDYGYDYILRQLDGSGLRDITVVSNVTDARTGEHPFIENMLITRKVKTKSGKEVEVKIGITGQAIPHFTGKTHSYAGILIGEDMVENAKKQAAKLKEMGADIIIALAHTGIGPQNPEPKFKNVAYALTKIPEIDVVVCGHEHNLFPTKDMTSPYYKLPNVDRNTYLMNGKNVIMAGDRGKAIGVVDLVLEVKGDNINIIDRKSELRMVTANNTDEDKKIAAMFGEWEDLLKEYSSDILGELEEGTLIQNYFGLLADSAAIQLLNDSKIHYALSKIKANEKKYIDYPIIAASTYESFGVKAIEDFVNISDKITESDLAALQNYNSYLYVYTITGAQLKEWLEWSASAYETINLDTKWKDSTMSSLMKETGLKSLIREEWLDDWSNFYIFDGISYEIDPSKKPRYDFSGNLVSSSRRVSKVYYQGKEVTDDMELLIATNKITKPTQANKGVEEQVVLKGFVRSQSVLSKYIKQLVVSGSIMPQVDYNWKLKLPKNYKFIIKVPYYADTLFEETPWYEEYLLQENKYKYYTASYPAEEEDVTPPHLVVAPLITNPTASPFEIAVQAVDDAEIKYLRFTNGEIAADSNIWVVAKDIPSKGFTVWKNGVYSICAEDIHGNKQVKHIVIDNFNDKLLPRPTVNNYTNRKSKISGKAEPNTTLVIETPNKVYEEKIGRSGNFSVPLPGQLAETYITLYVKDEERELESERVEVRINRTGPNQPLVSPIYNNMNYITGDARDDITSVVVIVDDIAYVSNKGGKELFEANTEIYNSSLDIVETLVDISPDGQFFIMLPPQKAGQTIKVYAIDHISRNSRVTTTTVIEAGPNAPVAYEVSNIERTISGYVPSSKNQIYNIELNLGDKVYKTKTDKKGNFTFTFNDQLYAGQSLVLVATDEKNGKERQSIPVEIKVKDIESYVRPNSTNLIINRITDKSHVISGYYYAGGSVYVAITEGKGKNFKNSIYSVPTDYNSEFMMELDEKLEVGTKVYAMVRFVDGKILQAQSFTVVAGRPDTPSLLNQITNTDKVVKVVAAKDCKITLTIGKKTYTTKKYQYDKATDQYIYTLKTDRDLSGTKVTVTASNESGTSDPLVSKLVKVAPDSPKVNPILAGDKVITGTIELLDYVDPQKDNSKKEEKLPKEFKNAPSKVAKTQTRVYAQIGKKTYEGTIDNKGKFVIEIPKQKKGTAIKIWGTNKAGRGPLVKVLVTKK</sequence>
<dbReference type="InterPro" id="IPR013783">
    <property type="entry name" value="Ig-like_fold"/>
</dbReference>
<dbReference type="RefSeq" id="WP_058257528.1">
    <property type="nucleotide sequence ID" value="NZ_DUPS01000057.1"/>
</dbReference>
<dbReference type="PROSITE" id="PS00786">
    <property type="entry name" value="5_NUCLEOTIDASE_2"/>
    <property type="match status" value="1"/>
</dbReference>
<keyword evidence="1" id="KW-0732">Signal</keyword>
<dbReference type="InterPro" id="IPR006179">
    <property type="entry name" value="5_nucleotidase/apyrase"/>
</dbReference>
<keyword evidence="5" id="KW-1185">Reference proteome</keyword>
<dbReference type="OrthoDB" id="9800780at2"/>
<dbReference type="Gene3D" id="3.90.780.10">
    <property type="entry name" value="5'-Nucleotidase, C-terminal domain"/>
    <property type="match status" value="1"/>
</dbReference>
<dbReference type="GO" id="GO:0046872">
    <property type="term" value="F:metal ion binding"/>
    <property type="evidence" value="ECO:0007669"/>
    <property type="project" value="InterPro"/>
</dbReference>
<feature type="domain" description="5'-Nucleotidase C-terminal" evidence="3">
    <location>
        <begin position="443"/>
        <end position="577"/>
    </location>
</feature>
<organism evidence="4 5">
    <name type="scientific">Herbinix luporum</name>
    <dbReference type="NCBI Taxonomy" id="1679721"/>
    <lineage>
        <taxon>Bacteria</taxon>
        <taxon>Bacillati</taxon>
        <taxon>Bacillota</taxon>
        <taxon>Clostridia</taxon>
        <taxon>Lachnospirales</taxon>
        <taxon>Lachnospiraceae</taxon>
        <taxon>Herbinix</taxon>
    </lineage>
</organism>
<evidence type="ECO:0000313" key="5">
    <source>
        <dbReference type="Proteomes" id="UP000196053"/>
    </source>
</evidence>
<dbReference type="Pfam" id="PF02872">
    <property type="entry name" value="5_nucleotid_C"/>
    <property type="match status" value="1"/>
</dbReference>
<dbReference type="GO" id="GO:0009166">
    <property type="term" value="P:nucleotide catabolic process"/>
    <property type="evidence" value="ECO:0007669"/>
    <property type="project" value="InterPro"/>
</dbReference>
<dbReference type="PANTHER" id="PTHR11575">
    <property type="entry name" value="5'-NUCLEOTIDASE-RELATED"/>
    <property type="match status" value="1"/>
</dbReference>
<protein>
    <submittedName>
        <fullName evidence="4">Uncharacterized protein</fullName>
    </submittedName>
</protein>
<dbReference type="Proteomes" id="UP000196053">
    <property type="component" value="Chromosome I"/>
</dbReference>